<protein>
    <submittedName>
        <fullName evidence="9">Extracellular solute-binding protein</fullName>
    </submittedName>
</protein>
<proteinExistence type="inferred from homology"/>
<dbReference type="InterPro" id="IPR006059">
    <property type="entry name" value="SBP"/>
</dbReference>
<keyword evidence="3" id="KW-1003">Cell membrane</keyword>
<dbReference type="RefSeq" id="WP_135482800.1">
    <property type="nucleotide sequence ID" value="NZ_SRMF01000002.1"/>
</dbReference>
<gene>
    <name evidence="9" type="ORF">E4656_08695</name>
</gene>
<evidence type="ECO:0000256" key="8">
    <source>
        <dbReference type="SAM" id="SignalP"/>
    </source>
</evidence>
<comment type="caution">
    <text evidence="9">The sequence shown here is derived from an EMBL/GenBank/DDBJ whole genome shotgun (WGS) entry which is preliminary data.</text>
</comment>
<name>A0A4Z0WDP0_9GAMM</name>
<dbReference type="Pfam" id="PF01547">
    <property type="entry name" value="SBP_bac_1"/>
    <property type="match status" value="1"/>
</dbReference>
<keyword evidence="6" id="KW-0564">Palmitate</keyword>
<dbReference type="EMBL" id="SRMF01000002">
    <property type="protein sequence ID" value="TGG94233.1"/>
    <property type="molecule type" value="Genomic_DNA"/>
</dbReference>
<evidence type="ECO:0000256" key="7">
    <source>
        <dbReference type="ARBA" id="ARBA00023288"/>
    </source>
</evidence>
<evidence type="ECO:0000256" key="4">
    <source>
        <dbReference type="ARBA" id="ARBA00022729"/>
    </source>
</evidence>
<dbReference type="Gene3D" id="3.40.190.10">
    <property type="entry name" value="Periplasmic binding protein-like II"/>
    <property type="match status" value="2"/>
</dbReference>
<dbReference type="PANTHER" id="PTHR43649:SF33">
    <property type="entry name" value="POLYGALACTURONAN_RHAMNOGALACTURONAN-BINDING PROTEIN YTCQ"/>
    <property type="match status" value="1"/>
</dbReference>
<comment type="subcellular location">
    <subcellularLocation>
        <location evidence="1">Periplasm</location>
    </subcellularLocation>
</comment>
<evidence type="ECO:0000256" key="5">
    <source>
        <dbReference type="ARBA" id="ARBA00023136"/>
    </source>
</evidence>
<sequence>MKHIKGTLAGLTAAITLSAGTAVYADTVLNTYTWRPQDEALWTYINDNNLIDGVTVRLDTTTEDFESKLRVDMQSNRPDLFFAKAGAPWLSSWMDADVIAPISDYDVDLDMFGAAAITGSTGSDGVVYSVPVGMELQAILYNRAALEQHGISEPQTLAELEAAFATLEENGIVPMHVGARAGWWVNQVFNEVLIAGFAGDDWTRDVITGDACFTDDAYVDALRAVERWRDNGWLNPNPLADDYGAMRTDVALGTSAMMIDGIWSAGPASPMFDIEPDLELGIMPIPEGRAYGFPDFGLAANPNSNKQDAIEKVLQFVITEEFAQLYAEHVGLPAANYDLNVDDERIATAARLIAENNVAANPFFSYELNADEPSYAQLVADEVARLVAGRADAESTAQAIQNGLNGWGYVGADHCS</sequence>
<dbReference type="GO" id="GO:0042597">
    <property type="term" value="C:periplasmic space"/>
    <property type="evidence" value="ECO:0007669"/>
    <property type="project" value="UniProtKB-SubCell"/>
</dbReference>
<dbReference type="SUPFAM" id="SSF53850">
    <property type="entry name" value="Periplasmic binding protein-like II"/>
    <property type="match status" value="1"/>
</dbReference>
<evidence type="ECO:0000313" key="10">
    <source>
        <dbReference type="Proteomes" id="UP000297475"/>
    </source>
</evidence>
<keyword evidence="5" id="KW-0472">Membrane</keyword>
<evidence type="ECO:0000256" key="3">
    <source>
        <dbReference type="ARBA" id="ARBA00022475"/>
    </source>
</evidence>
<keyword evidence="10" id="KW-1185">Reference proteome</keyword>
<reference evidence="9 10" key="1">
    <citation type="submission" date="2019-04" db="EMBL/GenBank/DDBJ databases">
        <title>Natronospirillum operosus gen. nov., sp. nov., a haloalkaliphilic satellite isolated from decaying biomass of laboratory culture of cyanobacterium Geitlerinema sp. and proposal of Natronospirillaceae fam. nov. and Saccharospirillaceae fam. nov.</title>
        <authorList>
            <person name="Kevbrin V."/>
            <person name="Boltyanskaya Y."/>
            <person name="Koziaeva V."/>
            <person name="Grouzdev D.S."/>
            <person name="Park M."/>
            <person name="Cho J."/>
        </authorList>
    </citation>
    <scope>NUCLEOTIDE SEQUENCE [LARGE SCALE GENOMIC DNA]</scope>
    <source>
        <strain evidence="9 10">G-116</strain>
    </source>
</reference>
<dbReference type="InterPro" id="IPR050490">
    <property type="entry name" value="Bact_solute-bd_prot1"/>
</dbReference>
<evidence type="ECO:0000256" key="1">
    <source>
        <dbReference type="ARBA" id="ARBA00004418"/>
    </source>
</evidence>
<feature type="signal peptide" evidence="8">
    <location>
        <begin position="1"/>
        <end position="24"/>
    </location>
</feature>
<accession>A0A4Z0WDP0</accession>
<dbReference type="OrthoDB" id="6189216at2"/>
<comment type="similarity">
    <text evidence="2">Belongs to the bacterial solute-binding protein 1 family.</text>
</comment>
<organism evidence="9 10">
    <name type="scientific">Natronospirillum operosum</name>
    <dbReference type="NCBI Taxonomy" id="2759953"/>
    <lineage>
        <taxon>Bacteria</taxon>
        <taxon>Pseudomonadati</taxon>
        <taxon>Pseudomonadota</taxon>
        <taxon>Gammaproteobacteria</taxon>
        <taxon>Oceanospirillales</taxon>
        <taxon>Natronospirillaceae</taxon>
        <taxon>Natronospirillum</taxon>
    </lineage>
</organism>
<keyword evidence="4 8" id="KW-0732">Signal</keyword>
<dbReference type="PANTHER" id="PTHR43649">
    <property type="entry name" value="ARABINOSE-BINDING PROTEIN-RELATED"/>
    <property type="match status" value="1"/>
</dbReference>
<evidence type="ECO:0000256" key="2">
    <source>
        <dbReference type="ARBA" id="ARBA00008520"/>
    </source>
</evidence>
<dbReference type="Proteomes" id="UP000297475">
    <property type="component" value="Unassembled WGS sequence"/>
</dbReference>
<evidence type="ECO:0000313" key="9">
    <source>
        <dbReference type="EMBL" id="TGG94233.1"/>
    </source>
</evidence>
<feature type="chain" id="PRO_5021302963" evidence="8">
    <location>
        <begin position="25"/>
        <end position="416"/>
    </location>
</feature>
<evidence type="ECO:0000256" key="6">
    <source>
        <dbReference type="ARBA" id="ARBA00023139"/>
    </source>
</evidence>
<dbReference type="AlphaFoldDB" id="A0A4Z0WDP0"/>
<keyword evidence="7" id="KW-0449">Lipoprotein</keyword>